<proteinExistence type="predicted"/>
<dbReference type="Pfam" id="PF01663">
    <property type="entry name" value="Phosphodiest"/>
    <property type="match status" value="1"/>
</dbReference>
<dbReference type="RefSeq" id="WP_012056821.1">
    <property type="nucleotide sequence ID" value="NZ_CP007389.1"/>
</dbReference>
<dbReference type="InterPro" id="IPR002591">
    <property type="entry name" value="Phosphodiest/P_Trfase"/>
</dbReference>
<evidence type="ECO:0008006" key="3">
    <source>
        <dbReference type="Google" id="ProtNLM"/>
    </source>
</evidence>
<reference evidence="1 2" key="1">
    <citation type="submission" date="2014-02" db="EMBL/GenBank/DDBJ databases">
        <title>Diversity of Thermotogales isolates from hydrothermal vents.</title>
        <authorList>
            <person name="Haverkamp T.H.A."/>
            <person name="Lossouarn J."/>
            <person name="Geslin C."/>
            <person name="Nesbo C.L."/>
        </authorList>
    </citation>
    <scope>NUCLEOTIDE SEQUENCE [LARGE SCALE GENOMIC DNA]</scope>
    <source>
        <strain evidence="1 2">431</strain>
    </source>
</reference>
<dbReference type="Gene3D" id="3.40.720.10">
    <property type="entry name" value="Alkaline Phosphatase, subunit A"/>
    <property type="match status" value="1"/>
</dbReference>
<evidence type="ECO:0000313" key="2">
    <source>
        <dbReference type="Proteomes" id="UP000185490"/>
    </source>
</evidence>
<organism evidence="1 2">
    <name type="scientific">Thermosipho melanesiensis</name>
    <dbReference type="NCBI Taxonomy" id="46541"/>
    <lineage>
        <taxon>Bacteria</taxon>
        <taxon>Thermotogati</taxon>
        <taxon>Thermotogota</taxon>
        <taxon>Thermotogae</taxon>
        <taxon>Thermotogales</taxon>
        <taxon>Fervidobacteriaceae</taxon>
        <taxon>Thermosipho</taxon>
    </lineage>
</organism>
<dbReference type="SUPFAM" id="SSF53649">
    <property type="entry name" value="Alkaline phosphatase-like"/>
    <property type="match status" value="1"/>
</dbReference>
<sequence length="128" mass="14489">MGNLLKPEYEKSIVSFVNVLLKHFGVSPNHEFIEMKEFLLPYLDSKEKIVVFILDSLGYKKFEELKVGFEDYTKLSSIFPTTTAAAITSIMTGLTPQEHGVLGYIQFLREIGTLVNMIDFSFSGNGRK</sequence>
<dbReference type="Proteomes" id="UP000185490">
    <property type="component" value="Chromosome"/>
</dbReference>
<dbReference type="InterPro" id="IPR017850">
    <property type="entry name" value="Alkaline_phosphatase_core_sf"/>
</dbReference>
<keyword evidence="2" id="KW-1185">Reference proteome</keyword>
<accession>A0ABM6GGQ6</accession>
<gene>
    <name evidence="1" type="ORF">BW47_03160</name>
</gene>
<name>A0ABM6GGQ6_9BACT</name>
<protein>
    <recommendedName>
        <fullName evidence="3">Type I phosphodiesterase/nucleotide pyrophosphatase</fullName>
    </recommendedName>
</protein>
<evidence type="ECO:0000313" key="1">
    <source>
        <dbReference type="EMBL" id="APT74833.1"/>
    </source>
</evidence>
<dbReference type="EMBL" id="CP007389">
    <property type="protein sequence ID" value="APT74833.1"/>
    <property type="molecule type" value="Genomic_DNA"/>
</dbReference>